<evidence type="ECO:0000256" key="1">
    <source>
        <dbReference type="SAM" id="MobiDB-lite"/>
    </source>
</evidence>
<organism evidence="2 3">
    <name type="scientific">Portunus trituberculatus</name>
    <name type="common">Swimming crab</name>
    <name type="synonym">Neptunus trituberculatus</name>
    <dbReference type="NCBI Taxonomy" id="210409"/>
    <lineage>
        <taxon>Eukaryota</taxon>
        <taxon>Metazoa</taxon>
        <taxon>Ecdysozoa</taxon>
        <taxon>Arthropoda</taxon>
        <taxon>Crustacea</taxon>
        <taxon>Multicrustacea</taxon>
        <taxon>Malacostraca</taxon>
        <taxon>Eumalacostraca</taxon>
        <taxon>Eucarida</taxon>
        <taxon>Decapoda</taxon>
        <taxon>Pleocyemata</taxon>
        <taxon>Brachyura</taxon>
        <taxon>Eubrachyura</taxon>
        <taxon>Portunoidea</taxon>
        <taxon>Portunidae</taxon>
        <taxon>Portuninae</taxon>
        <taxon>Portunus</taxon>
    </lineage>
</organism>
<dbReference type="EMBL" id="VSRR010087149">
    <property type="protein sequence ID" value="MPC91264.1"/>
    <property type="molecule type" value="Genomic_DNA"/>
</dbReference>
<accession>A0A5B7JFY6</accession>
<sequence length="72" mass="7956">MNHSETQRKTARKRCPHQLAGGTSHNVSLASLQQVVSATFGAVCHLRHLVRLCHTLEDNTDLPAALLTEVER</sequence>
<protein>
    <submittedName>
        <fullName evidence="2">Uncharacterized protein</fullName>
    </submittedName>
</protein>
<reference evidence="2 3" key="1">
    <citation type="submission" date="2019-05" db="EMBL/GenBank/DDBJ databases">
        <title>Another draft genome of Portunus trituberculatus and its Hox gene families provides insights of decapod evolution.</title>
        <authorList>
            <person name="Jeong J.-H."/>
            <person name="Song I."/>
            <person name="Kim S."/>
            <person name="Choi T."/>
            <person name="Kim D."/>
            <person name="Ryu S."/>
            <person name="Kim W."/>
        </authorList>
    </citation>
    <scope>NUCLEOTIDE SEQUENCE [LARGE SCALE GENOMIC DNA]</scope>
    <source>
        <tissue evidence="2">Muscle</tissue>
    </source>
</reference>
<dbReference type="Proteomes" id="UP000324222">
    <property type="component" value="Unassembled WGS sequence"/>
</dbReference>
<proteinExistence type="predicted"/>
<dbReference type="AlphaFoldDB" id="A0A5B7JFY6"/>
<gene>
    <name evidence="2" type="ORF">E2C01_086288</name>
</gene>
<comment type="caution">
    <text evidence="2">The sequence shown here is derived from an EMBL/GenBank/DDBJ whole genome shotgun (WGS) entry which is preliminary data.</text>
</comment>
<feature type="region of interest" description="Disordered" evidence="1">
    <location>
        <begin position="1"/>
        <end position="20"/>
    </location>
</feature>
<evidence type="ECO:0000313" key="2">
    <source>
        <dbReference type="EMBL" id="MPC91264.1"/>
    </source>
</evidence>
<name>A0A5B7JFY6_PORTR</name>
<evidence type="ECO:0000313" key="3">
    <source>
        <dbReference type="Proteomes" id="UP000324222"/>
    </source>
</evidence>
<keyword evidence="3" id="KW-1185">Reference proteome</keyword>